<proteinExistence type="inferred from homology"/>
<name>A0A2N5CIL8_9BURK</name>
<comment type="function">
    <text evidence="6">Catalyzes the NADPH-dependent reduction of N-acetyl-5-glutamyl phosphate to yield N-acetyl-L-glutamate 5-semialdehyde.</text>
</comment>
<feature type="active site" evidence="6">
    <location>
        <position position="136"/>
    </location>
</feature>
<evidence type="ECO:0000256" key="6">
    <source>
        <dbReference type="HAMAP-Rule" id="MF_01110"/>
    </source>
</evidence>
<gene>
    <name evidence="6 8" type="primary">argC</name>
    <name evidence="8" type="ORF">CYJ10_01830</name>
</gene>
<dbReference type="UniPathway" id="UPA00068">
    <property type="reaction ID" value="UER00108"/>
</dbReference>
<dbReference type="SUPFAM" id="SSF51735">
    <property type="entry name" value="NAD(P)-binding Rossmann-fold domains"/>
    <property type="match status" value="1"/>
</dbReference>
<evidence type="ECO:0000256" key="2">
    <source>
        <dbReference type="ARBA" id="ARBA00022571"/>
    </source>
</evidence>
<dbReference type="EC" id="1.2.1.38" evidence="6"/>
<evidence type="ECO:0000256" key="4">
    <source>
        <dbReference type="ARBA" id="ARBA00022857"/>
    </source>
</evidence>
<dbReference type="OrthoDB" id="9801289at2"/>
<evidence type="ECO:0000256" key="1">
    <source>
        <dbReference type="ARBA" id="ARBA00022490"/>
    </source>
</evidence>
<dbReference type="NCBIfam" id="TIGR01851">
    <property type="entry name" value="argC_other"/>
    <property type="match status" value="1"/>
</dbReference>
<dbReference type="CDD" id="cd23935">
    <property type="entry name" value="AGPR_2_C"/>
    <property type="match status" value="1"/>
</dbReference>
<comment type="caution">
    <text evidence="8">The sequence shown here is derived from an EMBL/GenBank/DDBJ whole genome shotgun (WGS) entry which is preliminary data.</text>
</comment>
<keyword evidence="3 6" id="KW-0028">Amino-acid biosynthesis</keyword>
<dbReference type="InterPro" id="IPR000534">
    <property type="entry name" value="Semialdehyde_DH_NAD-bd"/>
</dbReference>
<dbReference type="STRING" id="82633.GCA_000974605_04217"/>
<dbReference type="Pfam" id="PF01118">
    <property type="entry name" value="Semialdhyde_dh"/>
    <property type="match status" value="1"/>
</dbReference>
<comment type="catalytic activity">
    <reaction evidence="6">
        <text>N-acetyl-L-glutamate 5-semialdehyde + phosphate + NADP(+) = N-acetyl-L-glutamyl 5-phosphate + NADPH + H(+)</text>
        <dbReference type="Rhea" id="RHEA:21588"/>
        <dbReference type="ChEBI" id="CHEBI:15378"/>
        <dbReference type="ChEBI" id="CHEBI:29123"/>
        <dbReference type="ChEBI" id="CHEBI:43474"/>
        <dbReference type="ChEBI" id="CHEBI:57783"/>
        <dbReference type="ChEBI" id="CHEBI:57936"/>
        <dbReference type="ChEBI" id="CHEBI:58349"/>
        <dbReference type="EC" id="1.2.1.38"/>
    </reaction>
</comment>
<dbReference type="Proteomes" id="UP000234341">
    <property type="component" value="Unassembled WGS sequence"/>
</dbReference>
<dbReference type="InterPro" id="IPR058924">
    <property type="entry name" value="AGPR_dimerisation_dom"/>
</dbReference>
<feature type="domain" description="Semialdehyde dehydrogenase NAD-binding" evidence="7">
    <location>
        <begin position="24"/>
        <end position="125"/>
    </location>
</feature>
<dbReference type="InterPro" id="IPR050085">
    <property type="entry name" value="AGPR"/>
</dbReference>
<evidence type="ECO:0000256" key="3">
    <source>
        <dbReference type="ARBA" id="ARBA00022605"/>
    </source>
</evidence>
<dbReference type="Gene3D" id="3.40.50.720">
    <property type="entry name" value="NAD(P)-binding Rossmann-like Domain"/>
    <property type="match status" value="1"/>
</dbReference>
<dbReference type="PANTHER" id="PTHR32338:SF10">
    <property type="entry name" value="N-ACETYL-GAMMA-GLUTAMYL-PHOSPHATE REDUCTASE, CHLOROPLASTIC-RELATED"/>
    <property type="match status" value="1"/>
</dbReference>
<keyword evidence="1 6" id="KW-0963">Cytoplasm</keyword>
<keyword evidence="5 6" id="KW-0560">Oxidoreductase</keyword>
<comment type="subcellular location">
    <subcellularLocation>
        <location evidence="6">Cytoplasm</location>
    </subcellularLocation>
</comment>
<dbReference type="InterPro" id="IPR036291">
    <property type="entry name" value="NAD(P)-bd_dom_sf"/>
</dbReference>
<dbReference type="GO" id="GO:0003942">
    <property type="term" value="F:N-acetyl-gamma-glutamyl-phosphate reductase activity"/>
    <property type="evidence" value="ECO:0007669"/>
    <property type="project" value="UniProtKB-UniRule"/>
</dbReference>
<dbReference type="InterPro" id="IPR010136">
    <property type="entry name" value="AGPR_type-2"/>
</dbReference>
<dbReference type="SUPFAM" id="SSF55347">
    <property type="entry name" value="Glyceraldehyde-3-phosphate dehydrogenase-like, C-terminal domain"/>
    <property type="match status" value="1"/>
</dbReference>
<accession>A0A2N5CIL8</accession>
<dbReference type="Gene3D" id="3.30.360.10">
    <property type="entry name" value="Dihydrodipicolinate Reductase, domain 2"/>
    <property type="match status" value="1"/>
</dbReference>
<evidence type="ECO:0000256" key="5">
    <source>
        <dbReference type="ARBA" id="ARBA00023002"/>
    </source>
</evidence>
<keyword evidence="4 6" id="KW-0521">NADP</keyword>
<protein>
    <recommendedName>
        <fullName evidence="6">N-acetyl-gamma-glutamyl-phosphate reductase</fullName>
        <shortName evidence="6">AGPR</shortName>
        <ecNumber evidence="6">1.2.1.38</ecNumber>
    </recommendedName>
    <alternativeName>
        <fullName evidence="6">N-acetyl-glutamate semialdehyde dehydrogenase</fullName>
        <shortName evidence="6">NAGSA dehydrogenase</shortName>
    </alternativeName>
</protein>
<comment type="similarity">
    <text evidence="6">Belongs to the NAGSA dehydrogenase family. Type 2 subfamily.</text>
</comment>
<sequence length="335" mass="36462">MQFLRPQGQETLRIFNSESAMVFKVFVDGQEGTTGLRLLDYLSGRSDVELLRIADDKRKDPQERARFLNASDVSFLCLPDVASREAVSLVTNPNTCVIDASTAFRTTDSWAYGLPELTRGQREKIRASNRIAVPGCHASAFVLAVRPLVEAGLMPADYPISAFSLTGYSGGGKSMIAEFEAGGNPKLNSPRPYALALAHKHLPEMRVQAGLAQAPIFNPIVGNFLKGLSVTVPVYPSLLSGKADAEAILDIYRKHYEGEQFVRVHPYNSDDNLDHGFFDVQASNDTNRVDLFVFGNEERLNLVARLDNLGKGAAGAAVQCMNVRIGADEATGLKA</sequence>
<evidence type="ECO:0000313" key="8">
    <source>
        <dbReference type="EMBL" id="PLQ02070.1"/>
    </source>
</evidence>
<reference evidence="8 9" key="1">
    <citation type="submission" date="2017-12" db="EMBL/GenBank/DDBJ databases">
        <title>Genome sequence of the active heterotrophic nitrifier-denitrifier, Cupriavidus pauculus UM1.</title>
        <authorList>
            <person name="Putonti C."/>
            <person name="Castignetti D."/>
        </authorList>
    </citation>
    <scope>NUCLEOTIDE SEQUENCE [LARGE SCALE GENOMIC DNA]</scope>
    <source>
        <strain evidence="8 9">UM1</strain>
    </source>
</reference>
<dbReference type="AlphaFoldDB" id="A0A2N5CIL8"/>
<evidence type="ECO:0000259" key="7">
    <source>
        <dbReference type="SMART" id="SM00859"/>
    </source>
</evidence>
<comment type="pathway">
    <text evidence="6">Amino-acid biosynthesis; L-arginine biosynthesis; N(2)-acetyl-L-ornithine from L-glutamate: step 3/4.</text>
</comment>
<evidence type="ECO:0000313" key="9">
    <source>
        <dbReference type="Proteomes" id="UP000234341"/>
    </source>
</evidence>
<dbReference type="GO" id="GO:0005737">
    <property type="term" value="C:cytoplasm"/>
    <property type="evidence" value="ECO:0007669"/>
    <property type="project" value="UniProtKB-SubCell"/>
</dbReference>
<dbReference type="SMART" id="SM00859">
    <property type="entry name" value="Semialdhyde_dh"/>
    <property type="match status" value="1"/>
</dbReference>
<dbReference type="GO" id="GO:0051287">
    <property type="term" value="F:NAD binding"/>
    <property type="evidence" value="ECO:0007669"/>
    <property type="project" value="InterPro"/>
</dbReference>
<dbReference type="EMBL" id="PJRP01000001">
    <property type="protein sequence ID" value="PLQ02070.1"/>
    <property type="molecule type" value="Genomic_DNA"/>
</dbReference>
<dbReference type="PANTHER" id="PTHR32338">
    <property type="entry name" value="N-ACETYL-GAMMA-GLUTAMYL-PHOSPHATE REDUCTASE, CHLOROPLASTIC-RELATED-RELATED"/>
    <property type="match status" value="1"/>
</dbReference>
<dbReference type="HAMAP" id="MF_01110">
    <property type="entry name" value="ArgC_type2"/>
    <property type="match status" value="1"/>
</dbReference>
<keyword evidence="2 6" id="KW-0055">Arginine biosynthesis</keyword>
<dbReference type="GO" id="GO:0006526">
    <property type="term" value="P:L-arginine biosynthetic process"/>
    <property type="evidence" value="ECO:0007669"/>
    <property type="project" value="UniProtKB-UniRule"/>
</dbReference>
<dbReference type="Pfam" id="PF22698">
    <property type="entry name" value="Semialdhyde_dhC_1"/>
    <property type="match status" value="1"/>
</dbReference>
<dbReference type="CDD" id="cd17896">
    <property type="entry name" value="AGPR_2_N"/>
    <property type="match status" value="1"/>
</dbReference>
<organism evidence="8 9">
    <name type="scientific">Cupriavidus pauculus</name>
    <dbReference type="NCBI Taxonomy" id="82633"/>
    <lineage>
        <taxon>Bacteria</taxon>
        <taxon>Pseudomonadati</taxon>
        <taxon>Pseudomonadota</taxon>
        <taxon>Betaproteobacteria</taxon>
        <taxon>Burkholderiales</taxon>
        <taxon>Burkholderiaceae</taxon>
        <taxon>Cupriavidus</taxon>
    </lineage>
</organism>